<dbReference type="InterPro" id="IPR015947">
    <property type="entry name" value="PUA-like_sf"/>
</dbReference>
<dbReference type="STRING" id="363870.NG54_00660"/>
<dbReference type="SUPFAM" id="SSF88697">
    <property type="entry name" value="PUA domain-like"/>
    <property type="match status" value="1"/>
</dbReference>
<dbReference type="Proteomes" id="UP000030588">
    <property type="component" value="Unassembled WGS sequence"/>
</dbReference>
<accession>A0A0A6VHM6</accession>
<dbReference type="Proteomes" id="UP000476934">
    <property type="component" value="Unassembled WGS sequence"/>
</dbReference>
<evidence type="ECO:0000313" key="3">
    <source>
        <dbReference type="EMBL" id="NEY20850.1"/>
    </source>
</evidence>
<reference evidence="2 4" key="1">
    <citation type="submission" date="2014-10" db="EMBL/GenBank/DDBJ databases">
        <title>Draft genome of phytase producing Bacillus ginsengihumi strain M2.11.</title>
        <authorList>
            <person name="Toymentseva A."/>
            <person name="Boulygina E.A."/>
            <person name="Kazakov S.V."/>
            <person name="Kayumov I."/>
            <person name="Suleimanova A.D."/>
            <person name="Mardanova A.M."/>
            <person name="Maria S.N."/>
            <person name="Sergey M.Y."/>
            <person name="Sharipova M.R."/>
        </authorList>
    </citation>
    <scope>NUCLEOTIDE SEQUENCE [LARGE SCALE GENOMIC DNA]</scope>
    <source>
        <strain evidence="2 4">M2.11</strain>
    </source>
</reference>
<dbReference type="Gene3D" id="2.30.130.30">
    <property type="entry name" value="Hypothetical protein"/>
    <property type="match status" value="1"/>
</dbReference>
<dbReference type="CDD" id="cd06554">
    <property type="entry name" value="ASCH_ASC-1_like"/>
    <property type="match status" value="1"/>
</dbReference>
<dbReference type="OrthoDB" id="359066at2"/>
<evidence type="ECO:0000313" key="4">
    <source>
        <dbReference type="Proteomes" id="UP000030588"/>
    </source>
</evidence>
<protein>
    <submittedName>
        <fullName evidence="3">ASCH domain-containing protein</fullName>
    </submittedName>
</protein>
<organism evidence="2 4">
    <name type="scientific">Heyndrickxia ginsengihumi</name>
    <dbReference type="NCBI Taxonomy" id="363870"/>
    <lineage>
        <taxon>Bacteria</taxon>
        <taxon>Bacillati</taxon>
        <taxon>Bacillota</taxon>
        <taxon>Bacilli</taxon>
        <taxon>Bacillales</taxon>
        <taxon>Bacillaceae</taxon>
        <taxon>Heyndrickxia</taxon>
    </lineage>
</organism>
<dbReference type="AlphaFoldDB" id="A0A0A6VHM6"/>
<evidence type="ECO:0000313" key="5">
    <source>
        <dbReference type="Proteomes" id="UP000476934"/>
    </source>
</evidence>
<dbReference type="EMBL" id="JAAIWK010000022">
    <property type="protein sequence ID" value="NEY20850.1"/>
    <property type="molecule type" value="Genomic_DNA"/>
</dbReference>
<name>A0A0A6VHM6_9BACI</name>
<dbReference type="EMBL" id="JRUN01000001">
    <property type="protein sequence ID" value="KHD86918.1"/>
    <property type="molecule type" value="Genomic_DNA"/>
</dbReference>
<dbReference type="RefSeq" id="WP_035352569.1">
    <property type="nucleotide sequence ID" value="NZ_JAAIWK010000022.1"/>
</dbReference>
<reference evidence="3 5" key="3">
    <citation type="submission" date="2020-03" db="EMBL/GenBank/DDBJ databases">
        <title>Bacillus aquiflavi sp. nov., isolated from yellow water of strong flavor Chinese baijiu in Yibin region of China.</title>
        <authorList>
            <person name="Xie J."/>
        </authorList>
    </citation>
    <scope>NUCLEOTIDE SEQUENCE [LARGE SCALE GENOMIC DNA]</scope>
    <source>
        <strain evidence="3 5">Gsoil 114</strain>
    </source>
</reference>
<proteinExistence type="predicted"/>
<gene>
    <name evidence="3" type="ORF">G4D61_12890</name>
    <name evidence="2" type="ORF">NG54_00660</name>
</gene>
<dbReference type="InterPro" id="IPR007374">
    <property type="entry name" value="ASCH_domain"/>
</dbReference>
<comment type="caution">
    <text evidence="2">The sequence shown here is derived from an EMBL/GenBank/DDBJ whole genome shotgun (WGS) entry which is preliminary data.</text>
</comment>
<evidence type="ECO:0000259" key="1">
    <source>
        <dbReference type="Pfam" id="PF04266"/>
    </source>
</evidence>
<keyword evidence="5" id="KW-1185">Reference proteome</keyword>
<evidence type="ECO:0000313" key="2">
    <source>
        <dbReference type="EMBL" id="KHD86918.1"/>
    </source>
</evidence>
<dbReference type="Pfam" id="PF04266">
    <property type="entry name" value="ASCH"/>
    <property type="match status" value="1"/>
</dbReference>
<feature type="domain" description="ASCH" evidence="1">
    <location>
        <begin position="4"/>
        <end position="93"/>
    </location>
</feature>
<reference evidence="3 5" key="2">
    <citation type="submission" date="2020-02" db="EMBL/GenBank/DDBJ databases">
        <authorList>
            <person name="Feng H."/>
        </authorList>
    </citation>
    <scope>NUCLEOTIDE SEQUENCE [LARGE SCALE GENOMIC DNA]</scope>
    <source>
        <strain evidence="3 5">Gsoil 114</strain>
    </source>
</reference>
<sequence length="143" mass="16292">MKVISIRQPWVTLIALGEKEYETRSWQVKYRGILGIHASKNIDHKAFRDNAVSTILAKYGIKKAEELPTGVILAVCKLKACLKVEYQNDDHAILQTNHLITGKEFAFGDFSVGRYVWQLANVQQLPEMIEAKGKLGLWEYKES</sequence>